<evidence type="ECO:0000256" key="7">
    <source>
        <dbReference type="ARBA" id="ARBA00023157"/>
    </source>
</evidence>
<keyword evidence="5 10" id="KW-1133">Transmembrane helix</keyword>
<keyword evidence="3" id="KW-0430">Lectin</keyword>
<dbReference type="Pfam" id="PF07679">
    <property type="entry name" value="I-set"/>
    <property type="match status" value="1"/>
</dbReference>
<accession>A0A834FLS2</accession>
<keyword evidence="7" id="KW-1015">Disulfide bond</keyword>
<comment type="similarity">
    <text evidence="8">Belongs to the immunoglobulin superfamily. SIGLEC (sialic acid binding Ig-like lectin) family.</text>
</comment>
<dbReference type="PROSITE" id="PS50835">
    <property type="entry name" value="IG_LIKE"/>
    <property type="match status" value="3"/>
</dbReference>
<evidence type="ECO:0000256" key="1">
    <source>
        <dbReference type="ARBA" id="ARBA00004167"/>
    </source>
</evidence>
<gene>
    <name evidence="12" type="ORF">FQA47_023468</name>
</gene>
<comment type="caution">
    <text evidence="12">The sequence shown here is derived from an EMBL/GenBank/DDBJ whole genome shotgun (WGS) entry which is preliminary data.</text>
</comment>
<evidence type="ECO:0000256" key="2">
    <source>
        <dbReference type="ARBA" id="ARBA00022692"/>
    </source>
</evidence>
<dbReference type="InterPro" id="IPR013783">
    <property type="entry name" value="Ig-like_fold"/>
</dbReference>
<proteinExistence type="inferred from homology"/>
<keyword evidence="2 10" id="KW-0812">Transmembrane</keyword>
<comment type="subcellular location">
    <subcellularLocation>
        <location evidence="1">Membrane</location>
        <topology evidence="1">Single-pass membrane protein</topology>
    </subcellularLocation>
</comment>
<name>A0A834FLS2_ORYME</name>
<feature type="region of interest" description="Disordered" evidence="9">
    <location>
        <begin position="780"/>
        <end position="820"/>
    </location>
</feature>
<protein>
    <submittedName>
        <fullName evidence="12">Myelin-associated glycoprotein</fullName>
    </submittedName>
</protein>
<dbReference type="InterPro" id="IPR051036">
    <property type="entry name" value="SIGLEC"/>
</dbReference>
<dbReference type="Proteomes" id="UP000646548">
    <property type="component" value="Unassembled WGS sequence"/>
</dbReference>
<evidence type="ECO:0000256" key="8">
    <source>
        <dbReference type="ARBA" id="ARBA00038361"/>
    </source>
</evidence>
<evidence type="ECO:0000313" key="13">
    <source>
        <dbReference type="Proteomes" id="UP000646548"/>
    </source>
</evidence>
<organism evidence="12 13">
    <name type="scientific">Oryzias melastigma</name>
    <name type="common">Marine medaka</name>
    <dbReference type="NCBI Taxonomy" id="30732"/>
    <lineage>
        <taxon>Eukaryota</taxon>
        <taxon>Metazoa</taxon>
        <taxon>Chordata</taxon>
        <taxon>Craniata</taxon>
        <taxon>Vertebrata</taxon>
        <taxon>Euteleostomi</taxon>
        <taxon>Actinopterygii</taxon>
        <taxon>Neopterygii</taxon>
        <taxon>Teleostei</taxon>
        <taxon>Neoteleostei</taxon>
        <taxon>Acanthomorphata</taxon>
        <taxon>Ovalentaria</taxon>
        <taxon>Atherinomorphae</taxon>
        <taxon>Beloniformes</taxon>
        <taxon>Adrianichthyidae</taxon>
        <taxon>Oryziinae</taxon>
        <taxon>Oryzias</taxon>
    </lineage>
</organism>
<dbReference type="Gene3D" id="2.60.40.10">
    <property type="entry name" value="Immunoglobulins"/>
    <property type="match status" value="5"/>
</dbReference>
<evidence type="ECO:0000256" key="6">
    <source>
        <dbReference type="ARBA" id="ARBA00023136"/>
    </source>
</evidence>
<sequence length="902" mass="99573">MQITCQLLKDGGGDRDHGFLCIQTKREFNIIIPETVEVLTGSCLTIPCSFDIREKYDKNLNKDCKGKWVYLDTQIPRLTRVEEMGNLTEKNCTSTFLNMNYRHAGKSQFRLECDNKLKWTFTNLTVTVKVKGRPPSPTLSPSALTVKEGTSVSLTCSAPASCPSHPPTLTWTPKLADSQETLKENQNQTKVQISVLNFTASHLHHGKIITCTAVYWKHGGSGVSVKSSLKADITFPPWIRPLSKCTKAGNQINCSCETDGNPAPNLTWSLNEKTVNHSETTKINTDSLNKTYLRSSIILSLSQINDFTTLICSSCNSLGSSEHQFSLNDLKTKDKEPLLLIIPLTVSLLVLMFVLLFVIRFLNKRHKLNKGPLAETNEETAEDNIYANTSELGEEDAAQPLNVSQRTSDNFSSSAATEGLSVSPGNDQEDVTYASVTFKAKRNSKAGKKSGDFSVCEKSCPTEERFVVEDAGKNFVRNALEMGTVYAEMAGIQTIFTLLVVCLMKGFLCIQTKREFNITIPETVEVLTGSCLTIPCSFDIRQEYDGNLNRNCEGKWVYPDNNTPKLTRVEEMGNLTEKNCTSTFLKMNSDHAGKSRFRLECDDKLKWTFTNLTVTVKLIGRPPSPTLSPSALTVKEGTSVSLTCSAPASCLSHPPTLTWTPKLADSQETLKENQNQTKVQISVLNFTASHLHHGKTITCTAVYWKHGGGSSLSANSSLTANIIYEEPLLLIIPLTVALLALMCVLLFVIRFVNKRHKLNTGPLVDRNEETAEDSIYAKTSELGEEDPAQPLNGSQRTSDNFSSSAATEGPSVSPGNDQEDVTYSSVTFKAKRNSKAGKRSGDFSVCEKSCQTEERLVVEDAGKNFVRNALEMGTVYAEVVTKKKVECEYASVNFKTKTNEME</sequence>
<evidence type="ECO:0000313" key="12">
    <source>
        <dbReference type="EMBL" id="KAF6736593.1"/>
    </source>
</evidence>
<evidence type="ECO:0000256" key="10">
    <source>
        <dbReference type="SAM" id="Phobius"/>
    </source>
</evidence>
<dbReference type="AlphaFoldDB" id="A0A834FLS2"/>
<dbReference type="GO" id="GO:0033691">
    <property type="term" value="F:sialic acid binding"/>
    <property type="evidence" value="ECO:0007669"/>
    <property type="project" value="TreeGrafter"/>
</dbReference>
<dbReference type="PANTHER" id="PTHR12035">
    <property type="entry name" value="SIALIC ACID BINDING IMMUNOGLOBULIN-LIKE LECTIN"/>
    <property type="match status" value="1"/>
</dbReference>
<evidence type="ECO:0000256" key="3">
    <source>
        <dbReference type="ARBA" id="ARBA00022734"/>
    </source>
</evidence>
<evidence type="ECO:0000256" key="9">
    <source>
        <dbReference type="SAM" id="MobiDB-lite"/>
    </source>
</evidence>
<feature type="transmembrane region" description="Helical" evidence="10">
    <location>
        <begin position="485"/>
        <end position="508"/>
    </location>
</feature>
<evidence type="ECO:0000256" key="4">
    <source>
        <dbReference type="ARBA" id="ARBA00022889"/>
    </source>
</evidence>
<dbReference type="InterPro" id="IPR013162">
    <property type="entry name" value="CD80_C2-set"/>
</dbReference>
<reference evidence="12" key="1">
    <citation type="journal article" name="BMC Genomics">
        <title>Long-read sequencing and de novo genome assembly of marine medaka (Oryzias melastigma).</title>
        <authorList>
            <person name="Liang P."/>
            <person name="Saqib H.S.A."/>
            <person name="Ni X."/>
            <person name="Shen Y."/>
        </authorList>
    </citation>
    <scope>NUCLEOTIDE SEQUENCE</scope>
    <source>
        <strain evidence="12">Bigg-433</strain>
    </source>
</reference>
<dbReference type="GO" id="GO:0030246">
    <property type="term" value="F:carbohydrate binding"/>
    <property type="evidence" value="ECO:0007669"/>
    <property type="project" value="UniProtKB-KW"/>
</dbReference>
<feature type="compositionally biased region" description="Polar residues" evidence="9">
    <location>
        <begin position="791"/>
        <end position="806"/>
    </location>
</feature>
<keyword evidence="6 10" id="KW-0472">Membrane</keyword>
<keyword evidence="4" id="KW-0130">Cell adhesion</keyword>
<dbReference type="PANTHER" id="PTHR12035:SF125">
    <property type="entry name" value="SIALIC ACID-BINDING IG-LIKE LECTIN 5"/>
    <property type="match status" value="1"/>
</dbReference>
<feature type="region of interest" description="Disordered" evidence="9">
    <location>
        <begin position="401"/>
        <end position="426"/>
    </location>
</feature>
<feature type="compositionally biased region" description="Polar residues" evidence="9">
    <location>
        <begin position="401"/>
        <end position="416"/>
    </location>
</feature>
<dbReference type="SMART" id="SM00409">
    <property type="entry name" value="IG"/>
    <property type="match status" value="4"/>
</dbReference>
<feature type="domain" description="Ig-like" evidence="11">
    <location>
        <begin position="623"/>
        <end position="719"/>
    </location>
</feature>
<feature type="transmembrane region" description="Helical" evidence="10">
    <location>
        <begin position="338"/>
        <end position="362"/>
    </location>
</feature>
<dbReference type="GO" id="GO:0007155">
    <property type="term" value="P:cell adhesion"/>
    <property type="evidence" value="ECO:0007669"/>
    <property type="project" value="UniProtKB-KW"/>
</dbReference>
<evidence type="ECO:0000259" key="11">
    <source>
        <dbReference type="PROSITE" id="PS50835"/>
    </source>
</evidence>
<dbReference type="Pfam" id="PF08205">
    <property type="entry name" value="C2-set_2"/>
    <property type="match status" value="2"/>
</dbReference>
<evidence type="ECO:0000256" key="5">
    <source>
        <dbReference type="ARBA" id="ARBA00022989"/>
    </source>
</evidence>
<dbReference type="GO" id="GO:0005886">
    <property type="term" value="C:plasma membrane"/>
    <property type="evidence" value="ECO:0007669"/>
    <property type="project" value="TreeGrafter"/>
</dbReference>
<dbReference type="InterPro" id="IPR013098">
    <property type="entry name" value="Ig_I-set"/>
</dbReference>
<dbReference type="EMBL" id="WKFB01000084">
    <property type="protein sequence ID" value="KAF6736593.1"/>
    <property type="molecule type" value="Genomic_DNA"/>
</dbReference>
<feature type="transmembrane region" description="Helical" evidence="10">
    <location>
        <begin position="728"/>
        <end position="749"/>
    </location>
</feature>
<feature type="domain" description="Ig-like" evidence="11">
    <location>
        <begin position="135"/>
        <end position="230"/>
    </location>
</feature>
<feature type="domain" description="Ig-like" evidence="11">
    <location>
        <begin position="237"/>
        <end position="328"/>
    </location>
</feature>
<dbReference type="SUPFAM" id="SSF48726">
    <property type="entry name" value="Immunoglobulin"/>
    <property type="match status" value="3"/>
</dbReference>
<dbReference type="InterPro" id="IPR007110">
    <property type="entry name" value="Ig-like_dom"/>
</dbReference>
<dbReference type="InterPro" id="IPR003599">
    <property type="entry name" value="Ig_sub"/>
</dbReference>
<dbReference type="InterPro" id="IPR036179">
    <property type="entry name" value="Ig-like_dom_sf"/>
</dbReference>